<proteinExistence type="predicted"/>
<feature type="domain" description="AsmA" evidence="2">
    <location>
        <begin position="21"/>
        <end position="186"/>
    </location>
</feature>
<dbReference type="InterPro" id="IPR052894">
    <property type="entry name" value="AsmA-related"/>
</dbReference>
<keyword evidence="1" id="KW-1133">Transmembrane helix</keyword>
<organism evidence="3 4">
    <name type="scientific">Aliirhizobium smilacinae</name>
    <dbReference type="NCBI Taxonomy" id="1395944"/>
    <lineage>
        <taxon>Bacteria</taxon>
        <taxon>Pseudomonadati</taxon>
        <taxon>Pseudomonadota</taxon>
        <taxon>Alphaproteobacteria</taxon>
        <taxon>Hyphomicrobiales</taxon>
        <taxon>Rhizobiaceae</taxon>
        <taxon>Aliirhizobium</taxon>
    </lineage>
</organism>
<keyword evidence="1" id="KW-0812">Transmembrane</keyword>
<feature type="transmembrane region" description="Helical" evidence="1">
    <location>
        <begin position="21"/>
        <end position="43"/>
    </location>
</feature>
<dbReference type="Proteomes" id="UP000311605">
    <property type="component" value="Unassembled WGS sequence"/>
</dbReference>
<gene>
    <name evidence="3" type="ORF">FHP24_07405</name>
</gene>
<dbReference type="AlphaFoldDB" id="A0A5C4XR21"/>
<keyword evidence="1" id="KW-0472">Membrane</keyword>
<dbReference type="Pfam" id="PF05170">
    <property type="entry name" value="AsmA"/>
    <property type="match status" value="1"/>
</dbReference>
<dbReference type="PANTHER" id="PTHR30441:SF4">
    <property type="entry name" value="PROTEIN ASMA"/>
    <property type="match status" value="1"/>
</dbReference>
<dbReference type="EMBL" id="VDMN01000001">
    <property type="protein sequence ID" value="TNM66036.1"/>
    <property type="molecule type" value="Genomic_DNA"/>
</dbReference>
<keyword evidence="4" id="KW-1185">Reference proteome</keyword>
<evidence type="ECO:0000259" key="2">
    <source>
        <dbReference type="Pfam" id="PF05170"/>
    </source>
</evidence>
<dbReference type="RefSeq" id="WP_139674985.1">
    <property type="nucleotide sequence ID" value="NZ_VDMN01000001.1"/>
</dbReference>
<evidence type="ECO:0000256" key="1">
    <source>
        <dbReference type="SAM" id="Phobius"/>
    </source>
</evidence>
<comment type="caution">
    <text evidence="3">The sequence shown here is derived from an EMBL/GenBank/DDBJ whole genome shotgun (WGS) entry which is preliminary data.</text>
</comment>
<dbReference type="OrthoDB" id="225437at2"/>
<dbReference type="GO" id="GO:0090313">
    <property type="term" value="P:regulation of protein targeting to membrane"/>
    <property type="evidence" value="ECO:0007669"/>
    <property type="project" value="TreeGrafter"/>
</dbReference>
<dbReference type="PANTHER" id="PTHR30441">
    <property type="entry name" value="DUF748 DOMAIN-CONTAINING PROTEIN"/>
    <property type="match status" value="1"/>
</dbReference>
<reference evidence="3 4" key="1">
    <citation type="submission" date="2019-06" db="EMBL/GenBank/DDBJ databases">
        <title>The draft genome of Rhizobium smilacinae PTYR-5.</title>
        <authorList>
            <person name="Liu L."/>
            <person name="Li L."/>
            <person name="Zhang X."/>
        </authorList>
    </citation>
    <scope>NUCLEOTIDE SEQUENCE [LARGE SCALE GENOMIC DNA]</scope>
    <source>
        <strain evidence="3 4">PTYR-5</strain>
    </source>
</reference>
<dbReference type="InterPro" id="IPR007844">
    <property type="entry name" value="AsmA"/>
</dbReference>
<sequence length="618" mass="66418">MFTKAAQTFRRHARRPVGRTVLIALALILAVAAIFRVVTPFLISTSVVRESIEQSVEQWTGNNATIGGVSTIRFWPHPEVTLTDITIHNDGQGERKILATIKELSASFDLIEAVLGHPVFEDFRLVDPHFFLSRSKDGRLHWVNGGQLVDAMAKATVNGDRQRLDQALDAPIGEVQVRNGIIDIIGWTDGNAARFDAINGVMDWPHLSDTATIRGEAVVRGKKIGLDIRSTQPLLLLDGRSGDFEGTASADIGLAKFDGIASLTPRGYFSGNAELRASDMPAALRWFEIDPRLVDGLQSASVSARLIADRQELRFEELSLGLNDEHATGLLELDTPATGQPRLSGTLAFDHIDLRRLLLALEPTISRDVHALPSLVTDLDLDLRLSSQIASFGGVQLHDIALGLMNVAQQFRLDILDSDLQPGRVTGRISTLKANAGAEDEGQTVAFRAAIRGADFAAIAQQLQLKGALPAAQGSLDISLDVPRPIDQNAWNAAVGTISFQTGPGRLNGIDLSAIRQLAVQKPYFSLSDAATGSIEFDSLKATATIRNGIADLQDTEIAGRNETIMLAGAVPLANSSLALSATISPKDASPPLNFFIGGAWPTPILWPMNVPAPKPGE</sequence>
<accession>A0A5C4XR21</accession>
<dbReference type="GO" id="GO:0005886">
    <property type="term" value="C:plasma membrane"/>
    <property type="evidence" value="ECO:0007669"/>
    <property type="project" value="TreeGrafter"/>
</dbReference>
<evidence type="ECO:0000313" key="4">
    <source>
        <dbReference type="Proteomes" id="UP000311605"/>
    </source>
</evidence>
<name>A0A5C4XR21_9HYPH</name>
<protein>
    <submittedName>
        <fullName evidence="3">AsmA family protein</fullName>
    </submittedName>
</protein>
<evidence type="ECO:0000313" key="3">
    <source>
        <dbReference type="EMBL" id="TNM66036.1"/>
    </source>
</evidence>